<accession>A0A3D8R5J4</accession>
<organism evidence="2 3">
    <name type="scientific">Coleophoma cylindrospora</name>
    <dbReference type="NCBI Taxonomy" id="1849047"/>
    <lineage>
        <taxon>Eukaryota</taxon>
        <taxon>Fungi</taxon>
        <taxon>Dikarya</taxon>
        <taxon>Ascomycota</taxon>
        <taxon>Pezizomycotina</taxon>
        <taxon>Leotiomycetes</taxon>
        <taxon>Helotiales</taxon>
        <taxon>Dermateaceae</taxon>
        <taxon>Coleophoma</taxon>
    </lineage>
</organism>
<evidence type="ECO:0000313" key="2">
    <source>
        <dbReference type="EMBL" id="RDW69267.1"/>
    </source>
</evidence>
<evidence type="ECO:0000313" key="3">
    <source>
        <dbReference type="Proteomes" id="UP000256645"/>
    </source>
</evidence>
<gene>
    <name evidence="2" type="ORF">BP6252_08287</name>
</gene>
<comment type="caution">
    <text evidence="2">The sequence shown here is derived from an EMBL/GenBank/DDBJ whole genome shotgun (WGS) entry which is preliminary data.</text>
</comment>
<dbReference type="EMBL" id="PDLM01000009">
    <property type="protein sequence ID" value="RDW69267.1"/>
    <property type="molecule type" value="Genomic_DNA"/>
</dbReference>
<dbReference type="AlphaFoldDB" id="A0A3D8R5J4"/>
<protein>
    <submittedName>
        <fullName evidence="2">Uncharacterized protein</fullName>
    </submittedName>
</protein>
<keyword evidence="3" id="KW-1185">Reference proteome</keyword>
<feature type="compositionally biased region" description="Polar residues" evidence="1">
    <location>
        <begin position="35"/>
        <end position="49"/>
    </location>
</feature>
<sequence>MRSLTSSCTPAGSDAKPMKACQAFKHPKFRFKSGLQAQESSSTLPSTPNAGRRRLGFASPETTTTTTEVGQAAARIEPVVPVREEAWDPDSKTL</sequence>
<reference evidence="2 3" key="1">
    <citation type="journal article" date="2018" name="IMA Fungus">
        <title>IMA Genome-F 9: Draft genome sequence of Annulohypoxylon stygium, Aspergillus mulundensis, Berkeleyomyces basicola (syn. Thielaviopsis basicola), Ceratocystis smalleyi, two Cercospora beticola strains, Coleophoma cylindrospora, Fusarium fracticaudum, Phialophora cf. hyalina, and Morchella septimelata.</title>
        <authorList>
            <person name="Wingfield B.D."/>
            <person name="Bills G.F."/>
            <person name="Dong Y."/>
            <person name="Huang W."/>
            <person name="Nel W.J."/>
            <person name="Swalarsk-Parry B.S."/>
            <person name="Vaghefi N."/>
            <person name="Wilken P.M."/>
            <person name="An Z."/>
            <person name="de Beer Z.W."/>
            <person name="De Vos L."/>
            <person name="Chen L."/>
            <person name="Duong T.A."/>
            <person name="Gao Y."/>
            <person name="Hammerbacher A."/>
            <person name="Kikkert J.R."/>
            <person name="Li Y."/>
            <person name="Li H."/>
            <person name="Li K."/>
            <person name="Li Q."/>
            <person name="Liu X."/>
            <person name="Ma X."/>
            <person name="Naidoo K."/>
            <person name="Pethybridge S.J."/>
            <person name="Sun J."/>
            <person name="Steenkamp E.T."/>
            <person name="van der Nest M.A."/>
            <person name="van Wyk S."/>
            <person name="Wingfield M.J."/>
            <person name="Xiong C."/>
            <person name="Yue Q."/>
            <person name="Zhang X."/>
        </authorList>
    </citation>
    <scope>NUCLEOTIDE SEQUENCE [LARGE SCALE GENOMIC DNA]</scope>
    <source>
        <strain evidence="2 3">BP6252</strain>
    </source>
</reference>
<feature type="region of interest" description="Disordered" evidence="1">
    <location>
        <begin position="33"/>
        <end position="72"/>
    </location>
</feature>
<name>A0A3D8R5J4_9HELO</name>
<dbReference type="Proteomes" id="UP000256645">
    <property type="component" value="Unassembled WGS sequence"/>
</dbReference>
<proteinExistence type="predicted"/>
<evidence type="ECO:0000256" key="1">
    <source>
        <dbReference type="SAM" id="MobiDB-lite"/>
    </source>
</evidence>